<dbReference type="EMBL" id="PVTF01000002">
    <property type="protein sequence ID" value="PRY44959.1"/>
    <property type="molecule type" value="Genomic_DNA"/>
</dbReference>
<comment type="caution">
    <text evidence="3">The sequence shown here is derived from an EMBL/GenBank/DDBJ whole genome shotgun (WGS) entry which is preliminary data.</text>
</comment>
<feature type="region of interest" description="Disordered" evidence="1">
    <location>
        <begin position="205"/>
        <end position="241"/>
    </location>
</feature>
<evidence type="ECO:0000256" key="2">
    <source>
        <dbReference type="SAM" id="Phobius"/>
    </source>
</evidence>
<evidence type="ECO:0000256" key="1">
    <source>
        <dbReference type="SAM" id="MobiDB-lite"/>
    </source>
</evidence>
<feature type="transmembrane region" description="Helical" evidence="2">
    <location>
        <begin position="37"/>
        <end position="56"/>
    </location>
</feature>
<keyword evidence="2" id="KW-0472">Membrane</keyword>
<keyword evidence="2" id="KW-0812">Transmembrane</keyword>
<proteinExistence type="predicted"/>
<evidence type="ECO:0000313" key="3">
    <source>
        <dbReference type="EMBL" id="PRY44959.1"/>
    </source>
</evidence>
<keyword evidence="4" id="KW-1185">Reference proteome</keyword>
<organism evidence="3 4">
    <name type="scientific">Umezawaea tangerina</name>
    <dbReference type="NCBI Taxonomy" id="84725"/>
    <lineage>
        <taxon>Bacteria</taxon>
        <taxon>Bacillati</taxon>
        <taxon>Actinomycetota</taxon>
        <taxon>Actinomycetes</taxon>
        <taxon>Pseudonocardiales</taxon>
        <taxon>Pseudonocardiaceae</taxon>
        <taxon>Umezawaea</taxon>
    </lineage>
</organism>
<dbReference type="RefSeq" id="WP_106186526.1">
    <property type="nucleotide sequence ID" value="NZ_PVTF01000002.1"/>
</dbReference>
<gene>
    <name evidence="3" type="ORF">CLV43_102524</name>
</gene>
<name>A0A2T0TH57_9PSEU</name>
<sequence length="393" mass="40201">MNIDIPPRRALPADLREHLRAEFEQGVDERPRRPVRVPVVAAAAAVVLLAGTVFVLRQMPDAETPAAVPPAFDPVTVNIALDRCWNAVRDGGAADRFPDRSRWTPSFSVGDAQLGVVAARADGRPFFCQTTPTTATVSDPAAAPDTGVAAVLASREGVVAGVLDAGRDALSLEGKGVHGSAAVTAVVGDRMFVALTGINPTGTTFTSGDKAVDQPLAAPPPPAAAVRDHPDGPAPDRASETGRMLGDCLSRSANPVLDPDSYQPVLTIAHPGGTLVIGRTASTLAACGPKGAVVRTTIAPLVESGAVMPDLLVDVGGGRQVLGGEIGDSSMVVATAELGFAGGQTRQAAVAGRIFAVLVPEGVHLDPESSAVHVVLRGANGGVLLEGDWALRR</sequence>
<dbReference type="Proteomes" id="UP000239494">
    <property type="component" value="Unassembled WGS sequence"/>
</dbReference>
<evidence type="ECO:0000313" key="4">
    <source>
        <dbReference type="Proteomes" id="UP000239494"/>
    </source>
</evidence>
<protein>
    <submittedName>
        <fullName evidence="3">Uncharacterized protein</fullName>
    </submittedName>
</protein>
<dbReference type="OrthoDB" id="3557251at2"/>
<dbReference type="AlphaFoldDB" id="A0A2T0TH57"/>
<accession>A0A2T0TH57</accession>
<keyword evidence="2" id="KW-1133">Transmembrane helix</keyword>
<reference evidence="3 4" key="1">
    <citation type="submission" date="2018-03" db="EMBL/GenBank/DDBJ databases">
        <title>Genomic Encyclopedia of Archaeal and Bacterial Type Strains, Phase II (KMG-II): from individual species to whole genera.</title>
        <authorList>
            <person name="Goeker M."/>
        </authorList>
    </citation>
    <scope>NUCLEOTIDE SEQUENCE [LARGE SCALE GENOMIC DNA]</scope>
    <source>
        <strain evidence="3 4">DSM 44720</strain>
    </source>
</reference>